<feature type="region of interest" description="Disordered" evidence="5">
    <location>
        <begin position="685"/>
        <end position="1110"/>
    </location>
</feature>
<dbReference type="GO" id="GO:0006607">
    <property type="term" value="P:NLS-bearing protein import into nucleus"/>
    <property type="evidence" value="ECO:0007669"/>
    <property type="project" value="EnsemblFungi"/>
</dbReference>
<dbReference type="GO" id="GO:0051664">
    <property type="term" value="P:nuclear pore localization"/>
    <property type="evidence" value="ECO:0007669"/>
    <property type="project" value="EnsemblFungi"/>
</dbReference>
<feature type="region of interest" description="Disordered" evidence="5">
    <location>
        <begin position="535"/>
        <end position="567"/>
    </location>
</feature>
<feature type="domain" description="Nucleoporin Nup159/Nup146 N-terminal" evidence="6">
    <location>
        <begin position="36"/>
        <end position="409"/>
    </location>
</feature>
<dbReference type="InterPro" id="IPR039462">
    <property type="entry name" value="Nup159/Nup146_N"/>
</dbReference>
<dbReference type="GO" id="GO:0016973">
    <property type="term" value="P:poly(A)+ mRNA export from nucleus"/>
    <property type="evidence" value="ECO:0007669"/>
    <property type="project" value="EnsemblFungi"/>
</dbReference>
<dbReference type="GO" id="GO:0044614">
    <property type="term" value="C:nuclear pore cytoplasmic filaments"/>
    <property type="evidence" value="ECO:0007669"/>
    <property type="project" value="EnsemblFungi"/>
</dbReference>
<dbReference type="GO" id="GO:0006611">
    <property type="term" value="P:protein export from nucleus"/>
    <property type="evidence" value="ECO:0007669"/>
    <property type="project" value="EnsemblFungi"/>
</dbReference>
<keyword evidence="8" id="KW-1185">Reference proteome</keyword>
<dbReference type="RefSeq" id="XP_003668649.1">
    <property type="nucleotide sequence ID" value="XM_003668601.1"/>
</dbReference>
<dbReference type="OMA" id="NIYTWRI"/>
<dbReference type="GO" id="GO:0017056">
    <property type="term" value="F:structural constituent of nuclear pore"/>
    <property type="evidence" value="ECO:0007669"/>
    <property type="project" value="EnsemblFungi"/>
</dbReference>
<evidence type="ECO:0000313" key="8">
    <source>
        <dbReference type="Proteomes" id="UP000000689"/>
    </source>
</evidence>
<evidence type="ECO:0000259" key="6">
    <source>
        <dbReference type="Pfam" id="PF16755"/>
    </source>
</evidence>
<feature type="compositionally biased region" description="Acidic residues" evidence="5">
    <location>
        <begin position="1006"/>
        <end position="1021"/>
    </location>
</feature>
<evidence type="ECO:0000256" key="2">
    <source>
        <dbReference type="ARBA" id="ARBA00022448"/>
    </source>
</evidence>
<dbReference type="GO" id="GO:0000055">
    <property type="term" value="P:ribosomal large subunit export from nucleus"/>
    <property type="evidence" value="ECO:0007669"/>
    <property type="project" value="EnsemblFungi"/>
</dbReference>
<dbReference type="InterPro" id="IPR015943">
    <property type="entry name" value="WD40/YVTN_repeat-like_dom_sf"/>
</dbReference>
<dbReference type="SUPFAM" id="SSF117289">
    <property type="entry name" value="Nucleoporin domain"/>
    <property type="match status" value="1"/>
</dbReference>
<keyword evidence="4" id="KW-0175">Coiled coil</keyword>
<gene>
    <name evidence="7" type="primary">NDAI0B03720</name>
    <name evidence="7" type="ordered locus">NDAI_0B03720</name>
</gene>
<feature type="compositionally biased region" description="Polar residues" evidence="5">
    <location>
        <begin position="694"/>
        <end position="722"/>
    </location>
</feature>
<proteinExistence type="predicted"/>
<feature type="compositionally biased region" description="Basic and acidic residues" evidence="5">
    <location>
        <begin position="913"/>
        <end position="938"/>
    </location>
</feature>
<sequence>MSTLKDEEVITTISEDFGFKGLGIKAVLPSYNEKLPFASLHNFDISNEQSLFAASCGGKTIVGNLQDLRDLVTTQSKKNAEDGNDDDDNDAHLEDKTEAKTKLLSNIWESVEILNVIFVKIFENKNVLIITRDGDIMNLNLSSNSKDIEAVFSTSENDTFVDVQATSNNSILFLNDKGQLYHFNLTSREATILLEETVGTFNIVGTTLSAILKNGQIKLYKCQGTTLTEKAGFTIPTEVKESFNEEPYIPNGIQELSDNELLVVLGIEVSEATEDVMYDQKMYIVKHSGNNAEFQESFDITPAFGSVLRYPTFYDIQLPNLIESTQTINILGSASASDLTIWDSKEVIQPSQDSERAVLPINKETNNDTNPIGMAMDISSTGTILEPCPGVDSLERLPLIYILNNEGNIQIEALYHTSAIKANKFEIPTLTYETSKSQENVPSFTSLNLNDNKSDEEKKTIFGATVTTTTDTASQPFGSSISSNNTQTTIGKPTFSFGSETKPISTPPAFGTPSFTSASKSENKPASLFGNTTIENPFTSADKTQSPFGQTNKDTETKQPFAFGTNTATTPSFGTSAFAASTEQNKQPFSTVQTTNSTSTAAPAFGTPSFGQPTFGAPSFGTPSFGKPAFGTPVFGAAATNANPQAAPAFGKPAFGTSTFGSIASPDNKEASSLFGKSSFGAPSTSTSSPFGQFASNANGSTESSSFSKFATDPKTQGTSSPFGKLDSKVETTTKSPFGQLSSGNNIFSKPLFGVTDNKESPFAKFGTKIETSSEEKENDVESSDLSDTTVEQTPFKLKEDTTGKEIEKVETEVKTEEPKADRSSVEESKRDIKEEAPRNEEVSEVEAKEDIPEGEEQEKVAEEGKEASESQEISISELSEGEASEEGTTLEPSKEEEIRDEVSIAEEENKEEESTPAKSPKEEKEEKLITQDTDKETISSLTNRIKQSATKGSLDFSTPTFKFGSAPTPETMGESPFSTFAGKLDQKTGSSFSFDDLPSKKLNDENDEPYSEDVSDEEEDNVSRASEIEEAPNSPNESDANQQKKKETGLESMHAEQKESSELEVETIETSESNIQSVTEKESKEASSVENVSESSKEQEETESYDDLRDITTDELDRARSEPPDFQQPKSKLVSHAVDATIQTIPDLSESSTQTIPPVVIDEGTQGEPPVVLSAVCQTDPIPPIDFQVQVFENDENYLAELLKPKPLKKYFTNASVSSIPHMSNNPVIISMESTYHLVTAELSVLFDNIENLNKFFIDQSTPQLNKRTKKSIANIYTWRIFEANTLYDILKEETGNINDNIMNVDQLNSTILSFLEKKFKELLNKSVEIKEEYTQLQCLFDNDSADKLKRLRLHQGQLQSKLRKKMSKTHESLTEIDGALNALKMYTIKNKRLDENPLVTKLAHESTSSIKLLKEIRDLRDEIEALQKSLNLSNSEELSLEKRDIQSAEIIEAGLVMNTKKQVGQFFKNTRV</sequence>
<dbReference type="GO" id="GO:0000774">
    <property type="term" value="F:adenyl-nucleotide exchange factor activity"/>
    <property type="evidence" value="ECO:0007669"/>
    <property type="project" value="EnsemblFungi"/>
</dbReference>
<feature type="compositionally biased region" description="Basic and acidic residues" evidence="5">
    <location>
        <begin position="797"/>
        <end position="869"/>
    </location>
</feature>
<dbReference type="GO" id="GO:0044613">
    <property type="term" value="C:nuclear pore central transport channel"/>
    <property type="evidence" value="ECO:0007669"/>
    <property type="project" value="EnsemblFungi"/>
</dbReference>
<dbReference type="Proteomes" id="UP000000689">
    <property type="component" value="Chromosome 2"/>
</dbReference>
<feature type="coiled-coil region" evidence="4">
    <location>
        <begin position="1411"/>
        <end position="1438"/>
    </location>
</feature>
<keyword evidence="2" id="KW-0813">Transport</keyword>
<feature type="compositionally biased region" description="Polar residues" evidence="5">
    <location>
        <begin position="535"/>
        <end position="552"/>
    </location>
</feature>
<dbReference type="Pfam" id="PF16755">
    <property type="entry name" value="Beta-prop_NUP159_NUP214"/>
    <property type="match status" value="1"/>
</dbReference>
<name>G0W6J5_NAUDC</name>
<protein>
    <recommendedName>
        <fullName evidence="6">Nucleoporin Nup159/Nup146 N-terminal domain-containing protein</fullName>
    </recommendedName>
</protein>
<feature type="compositionally biased region" description="Basic and acidic residues" evidence="5">
    <location>
        <begin position="1043"/>
        <end position="1062"/>
    </location>
</feature>
<evidence type="ECO:0000256" key="5">
    <source>
        <dbReference type="SAM" id="MobiDB-lite"/>
    </source>
</evidence>
<evidence type="ECO:0000256" key="1">
    <source>
        <dbReference type="ARBA" id="ARBA00004123"/>
    </source>
</evidence>
<dbReference type="KEGG" id="ndi:NDAI_0B03720"/>
<dbReference type="GeneID" id="11498271"/>
<organism evidence="7 8">
    <name type="scientific">Naumovozyma dairenensis (strain ATCC 10597 / BCRC 20456 / CBS 421 / NBRC 0211 / NRRL Y-12639)</name>
    <name type="common">Saccharomyces dairenensis</name>
    <dbReference type="NCBI Taxonomy" id="1071378"/>
    <lineage>
        <taxon>Eukaryota</taxon>
        <taxon>Fungi</taxon>
        <taxon>Dikarya</taxon>
        <taxon>Ascomycota</taxon>
        <taxon>Saccharomycotina</taxon>
        <taxon>Saccharomycetes</taxon>
        <taxon>Saccharomycetales</taxon>
        <taxon>Saccharomycetaceae</taxon>
        <taxon>Naumovozyma</taxon>
    </lineage>
</organism>
<feature type="compositionally biased region" description="Polar residues" evidence="5">
    <location>
        <begin position="733"/>
        <end position="748"/>
    </location>
</feature>
<reference evidence="7 8" key="1">
    <citation type="journal article" date="2011" name="Proc. Natl. Acad. Sci. U.S.A.">
        <title>Evolutionary erosion of yeast sex chromosomes by mating-type switching accidents.</title>
        <authorList>
            <person name="Gordon J.L."/>
            <person name="Armisen D."/>
            <person name="Proux-Wera E."/>
            <person name="Oheigeartaigh S.S."/>
            <person name="Byrne K.P."/>
            <person name="Wolfe K.H."/>
        </authorList>
    </citation>
    <scope>NUCLEOTIDE SEQUENCE [LARGE SCALE GENOMIC DNA]</scope>
    <source>
        <strain evidence="8">ATCC 10597 / BCRC 20456 / CBS 421 / NBRC 0211 / NRRL Y-12639</strain>
    </source>
</reference>
<accession>G0W6J5</accession>
<dbReference type="STRING" id="1071378.G0W6J5"/>
<evidence type="ECO:0000256" key="3">
    <source>
        <dbReference type="ARBA" id="ARBA00023242"/>
    </source>
</evidence>
<keyword evidence="3" id="KW-0539">Nucleus</keyword>
<dbReference type="GO" id="GO:0000056">
    <property type="term" value="P:ribosomal small subunit export from nucleus"/>
    <property type="evidence" value="ECO:0007669"/>
    <property type="project" value="EnsemblFungi"/>
</dbReference>
<dbReference type="HOGENOM" id="CLU_250354_0_0_1"/>
<evidence type="ECO:0000256" key="4">
    <source>
        <dbReference type="SAM" id="Coils"/>
    </source>
</evidence>
<dbReference type="Gene3D" id="2.130.10.10">
    <property type="entry name" value="YVTN repeat-like/Quinoprotein amine dehydrogenase"/>
    <property type="match status" value="1"/>
</dbReference>
<feature type="compositionally biased region" description="Basic and acidic residues" evidence="5">
    <location>
        <begin position="893"/>
        <end position="903"/>
    </location>
</feature>
<comment type="subcellular location">
    <subcellularLocation>
        <location evidence="1">Nucleus</location>
    </subcellularLocation>
</comment>
<evidence type="ECO:0000313" key="7">
    <source>
        <dbReference type="EMBL" id="CCD23406.1"/>
    </source>
</evidence>
<dbReference type="eggNOG" id="KOG3630">
    <property type="taxonomic scope" value="Eukaryota"/>
</dbReference>
<feature type="compositionally biased region" description="Polar residues" evidence="5">
    <location>
        <begin position="939"/>
        <end position="961"/>
    </location>
</feature>
<dbReference type="OrthoDB" id="248320at2759"/>
<dbReference type="EMBL" id="HE580268">
    <property type="protein sequence ID" value="CCD23406.1"/>
    <property type="molecule type" value="Genomic_DNA"/>
</dbReference>